<proteinExistence type="predicted"/>
<reference evidence="3" key="1">
    <citation type="journal article" date="2020" name="Stud. Mycol.">
        <title>101 Dothideomycetes genomes: A test case for predicting lifestyles and emergence of pathogens.</title>
        <authorList>
            <person name="Haridas S."/>
            <person name="Albert R."/>
            <person name="Binder M."/>
            <person name="Bloem J."/>
            <person name="LaButti K."/>
            <person name="Salamov A."/>
            <person name="Andreopoulos B."/>
            <person name="Baker S."/>
            <person name="Barry K."/>
            <person name="Bills G."/>
            <person name="Bluhm B."/>
            <person name="Cannon C."/>
            <person name="Castanera R."/>
            <person name="Culley D."/>
            <person name="Daum C."/>
            <person name="Ezra D."/>
            <person name="Gonzalez J."/>
            <person name="Henrissat B."/>
            <person name="Kuo A."/>
            <person name="Liang C."/>
            <person name="Lipzen A."/>
            <person name="Lutzoni F."/>
            <person name="Magnuson J."/>
            <person name="Mondo S."/>
            <person name="Nolan M."/>
            <person name="Ohm R."/>
            <person name="Pangilinan J."/>
            <person name="Park H.-J."/>
            <person name="Ramirez L."/>
            <person name="Alfaro M."/>
            <person name="Sun H."/>
            <person name="Tritt A."/>
            <person name="Yoshinaga Y."/>
            <person name="Zwiers L.-H."/>
            <person name="Turgeon B."/>
            <person name="Goodwin S."/>
            <person name="Spatafora J."/>
            <person name="Crous P."/>
            <person name="Grigoriev I."/>
        </authorList>
    </citation>
    <scope>NUCLEOTIDE SEQUENCE [LARGE SCALE GENOMIC DNA]</scope>
    <source>
        <strain evidence="3">CBS 304.66</strain>
    </source>
</reference>
<feature type="signal peptide" evidence="1">
    <location>
        <begin position="1"/>
        <end position="17"/>
    </location>
</feature>
<evidence type="ECO:0000256" key="1">
    <source>
        <dbReference type="SAM" id="SignalP"/>
    </source>
</evidence>
<protein>
    <submittedName>
        <fullName evidence="2">Uncharacterized protein</fullName>
    </submittedName>
</protein>
<comment type="caution">
    <text evidence="2">The sequence shown here is derived from an EMBL/GenBank/DDBJ whole genome shotgun (WGS) entry which is preliminary data.</text>
</comment>
<dbReference type="AlphaFoldDB" id="A0A9P4K4C4"/>
<keyword evidence="1" id="KW-0732">Signal</keyword>
<evidence type="ECO:0000313" key="2">
    <source>
        <dbReference type="EMBL" id="KAF2259915.1"/>
    </source>
</evidence>
<evidence type="ECO:0000313" key="3">
    <source>
        <dbReference type="Proteomes" id="UP000800093"/>
    </source>
</evidence>
<organism evidence="2 3">
    <name type="scientific">Lojkania enalia</name>
    <dbReference type="NCBI Taxonomy" id="147567"/>
    <lineage>
        <taxon>Eukaryota</taxon>
        <taxon>Fungi</taxon>
        <taxon>Dikarya</taxon>
        <taxon>Ascomycota</taxon>
        <taxon>Pezizomycotina</taxon>
        <taxon>Dothideomycetes</taxon>
        <taxon>Pleosporomycetidae</taxon>
        <taxon>Pleosporales</taxon>
        <taxon>Pleosporales incertae sedis</taxon>
        <taxon>Lojkania</taxon>
    </lineage>
</organism>
<gene>
    <name evidence="2" type="ORF">CC78DRAFT_620663</name>
</gene>
<sequence length="164" mass="17195">MQFKSLLAFALAGAATADFAIITTTEFYTATYTSFTRVADYNSWVESKASVASSAVSTYLTSVTAQPEYTSYVNALSEFVATRSDAPDVDVIMATTTTTTYTSVPAWFQALPSDVKDYIEEVQDEQFAIVESVVNDSGAMPTGAAKVVGGVVAAAAAAGAALMM</sequence>
<accession>A0A9P4K4C4</accession>
<keyword evidence="3" id="KW-1185">Reference proteome</keyword>
<dbReference type="OrthoDB" id="3799793at2759"/>
<dbReference type="Proteomes" id="UP000800093">
    <property type="component" value="Unassembled WGS sequence"/>
</dbReference>
<name>A0A9P4K4C4_9PLEO</name>
<dbReference type="EMBL" id="ML986695">
    <property type="protein sequence ID" value="KAF2259915.1"/>
    <property type="molecule type" value="Genomic_DNA"/>
</dbReference>
<feature type="chain" id="PRO_5040274896" evidence="1">
    <location>
        <begin position="18"/>
        <end position="164"/>
    </location>
</feature>